<reference evidence="2 3" key="1">
    <citation type="submission" date="2017-07" db="EMBL/GenBank/DDBJ databases">
        <title>Draft whole genome sequences of clinical Proprionibacteriaceae strains.</title>
        <authorList>
            <person name="Bernier A.-M."/>
            <person name="Bernard K."/>
            <person name="Domingo M.-C."/>
        </authorList>
    </citation>
    <scope>NUCLEOTIDE SEQUENCE [LARGE SCALE GENOMIC DNA]</scope>
    <source>
        <strain evidence="2 3">NML 130396</strain>
    </source>
</reference>
<gene>
    <name evidence="2" type="ORF">CGZ93_10070</name>
</gene>
<dbReference type="InterPro" id="IPR054437">
    <property type="entry name" value="PspA-assoc_dom"/>
</dbReference>
<protein>
    <recommendedName>
        <fullName evidence="1">PspA-associated domain-containing protein</fullName>
    </recommendedName>
</protein>
<organism evidence="2 3">
    <name type="scientific">Enemella dayhoffiae</name>
    <dbReference type="NCBI Taxonomy" id="2016507"/>
    <lineage>
        <taxon>Bacteria</taxon>
        <taxon>Bacillati</taxon>
        <taxon>Actinomycetota</taxon>
        <taxon>Actinomycetes</taxon>
        <taxon>Propionibacteriales</taxon>
        <taxon>Propionibacteriaceae</taxon>
        <taxon>Enemella</taxon>
    </lineage>
</organism>
<comment type="caution">
    <text evidence="2">The sequence shown here is derived from an EMBL/GenBank/DDBJ whole genome shotgun (WGS) entry which is preliminary data.</text>
</comment>
<proteinExistence type="predicted"/>
<name>A0A255H1U9_9ACTN</name>
<keyword evidence="3" id="KW-1185">Reference proteome</keyword>
<dbReference type="RefSeq" id="WP_094364014.1">
    <property type="nucleotide sequence ID" value="NZ_NMVQ01000013.1"/>
</dbReference>
<evidence type="ECO:0000313" key="3">
    <source>
        <dbReference type="Proteomes" id="UP000216311"/>
    </source>
</evidence>
<dbReference type="Pfam" id="PF22743">
    <property type="entry name" value="PspAA"/>
    <property type="match status" value="1"/>
</dbReference>
<dbReference type="OrthoDB" id="5244559at2"/>
<dbReference type="EMBL" id="NMVQ01000013">
    <property type="protein sequence ID" value="OYO21637.1"/>
    <property type="molecule type" value="Genomic_DNA"/>
</dbReference>
<evidence type="ECO:0000259" key="1">
    <source>
        <dbReference type="Pfam" id="PF22743"/>
    </source>
</evidence>
<feature type="domain" description="PspA-associated" evidence="1">
    <location>
        <begin position="1"/>
        <end position="96"/>
    </location>
</feature>
<dbReference type="Proteomes" id="UP000216311">
    <property type="component" value="Unassembled WGS sequence"/>
</dbReference>
<evidence type="ECO:0000313" key="2">
    <source>
        <dbReference type="EMBL" id="OYO21637.1"/>
    </source>
</evidence>
<sequence>MIIRVLNEGQFRMTDDHLSELNACDDQVEAAVEADDQEQLTAALTTLIGTIRSLGQELPDDLLEDSDLIVPDAEATLADVRSWLSDSGSDEGLIPGRSGS</sequence>
<dbReference type="AlphaFoldDB" id="A0A255H1U9"/>
<accession>A0A255H1U9</accession>